<dbReference type="Proteomes" id="UP000248066">
    <property type="component" value="Unassembled WGS sequence"/>
</dbReference>
<evidence type="ECO:0000313" key="3">
    <source>
        <dbReference type="Proteomes" id="UP000248066"/>
    </source>
</evidence>
<evidence type="ECO:0000259" key="1">
    <source>
        <dbReference type="PROSITE" id="PS51186"/>
    </source>
</evidence>
<dbReference type="Pfam" id="PF00300">
    <property type="entry name" value="His_Phos_1"/>
    <property type="match status" value="1"/>
</dbReference>
<dbReference type="InterPro" id="IPR000182">
    <property type="entry name" value="GNAT_dom"/>
</dbReference>
<feature type="domain" description="N-acetyltransferase" evidence="1">
    <location>
        <begin position="11"/>
        <end position="173"/>
    </location>
</feature>
<dbReference type="PANTHER" id="PTHR43441">
    <property type="entry name" value="RIBOSOMAL-PROTEIN-SERINE ACETYLTRANSFERASE"/>
    <property type="match status" value="1"/>
</dbReference>
<dbReference type="CDD" id="cd07067">
    <property type="entry name" value="HP_PGM_like"/>
    <property type="match status" value="1"/>
</dbReference>
<gene>
    <name evidence="2" type="ORF">CR205_06685</name>
</gene>
<dbReference type="InterPro" id="IPR016181">
    <property type="entry name" value="Acyl_CoA_acyltransferase"/>
</dbReference>
<dbReference type="PANTHER" id="PTHR43441:SF11">
    <property type="entry name" value="RIBOSOMAL-PROTEIN-SERINE ACETYLTRANSFERASE"/>
    <property type="match status" value="1"/>
</dbReference>
<dbReference type="RefSeq" id="WP_110518150.1">
    <property type="nucleotide sequence ID" value="NZ_PDOF01000001.1"/>
</dbReference>
<dbReference type="SUPFAM" id="SSF53254">
    <property type="entry name" value="Phosphoglycerate mutase-like"/>
    <property type="match status" value="1"/>
</dbReference>
<comment type="caution">
    <text evidence="2">The sequence shown here is derived from an EMBL/GenBank/DDBJ whole genome shotgun (WGS) entry which is preliminary data.</text>
</comment>
<dbReference type="Gene3D" id="3.40.50.1240">
    <property type="entry name" value="Phosphoglycerate mutase-like"/>
    <property type="match status" value="1"/>
</dbReference>
<dbReference type="Pfam" id="PF13302">
    <property type="entry name" value="Acetyltransf_3"/>
    <property type="match status" value="1"/>
</dbReference>
<dbReference type="AlphaFoldDB" id="A0A2W0HX07"/>
<dbReference type="GO" id="GO:0005737">
    <property type="term" value="C:cytoplasm"/>
    <property type="evidence" value="ECO:0007669"/>
    <property type="project" value="TreeGrafter"/>
</dbReference>
<dbReference type="PROSITE" id="PS51186">
    <property type="entry name" value="GNAT"/>
    <property type="match status" value="1"/>
</dbReference>
<dbReference type="InterPro" id="IPR029033">
    <property type="entry name" value="His_PPase_superfam"/>
</dbReference>
<dbReference type="EMBL" id="PDOF01000001">
    <property type="protein sequence ID" value="PYZ98278.1"/>
    <property type="molecule type" value="Genomic_DNA"/>
</dbReference>
<dbReference type="SUPFAM" id="SSF55729">
    <property type="entry name" value="Acyl-CoA N-acyltransferases (Nat)"/>
    <property type="match status" value="1"/>
</dbReference>
<keyword evidence="3" id="KW-1185">Reference proteome</keyword>
<name>A0A2W0HX07_9BACI</name>
<dbReference type="GO" id="GO:0008999">
    <property type="term" value="F:protein-N-terminal-alanine acetyltransferase activity"/>
    <property type="evidence" value="ECO:0007669"/>
    <property type="project" value="TreeGrafter"/>
</dbReference>
<dbReference type="OrthoDB" id="512570at2"/>
<dbReference type="InterPro" id="IPR051908">
    <property type="entry name" value="Ribosomal_N-acetyltransferase"/>
</dbReference>
<reference evidence="2 3" key="1">
    <citation type="submission" date="2017-10" db="EMBL/GenBank/DDBJ databases">
        <title>Bacillus sp. nov., a halophilic bacterium isolated from a Yangshapao Lake.</title>
        <authorList>
            <person name="Wang H."/>
        </authorList>
    </citation>
    <scope>NUCLEOTIDE SEQUENCE [LARGE SCALE GENOMIC DNA]</scope>
    <source>
        <strain evidence="2 3">YSP-3</strain>
    </source>
</reference>
<organism evidence="2 3">
    <name type="scientific">Alteribacter lacisalsi</name>
    <dbReference type="NCBI Taxonomy" id="2045244"/>
    <lineage>
        <taxon>Bacteria</taxon>
        <taxon>Bacillati</taxon>
        <taxon>Bacillota</taxon>
        <taxon>Bacilli</taxon>
        <taxon>Bacillales</taxon>
        <taxon>Bacillaceae</taxon>
        <taxon>Alteribacter</taxon>
    </lineage>
</organism>
<protein>
    <recommendedName>
        <fullName evidence="1">N-acetyltransferase domain-containing protein</fullName>
    </recommendedName>
</protein>
<evidence type="ECO:0000313" key="2">
    <source>
        <dbReference type="EMBL" id="PYZ98278.1"/>
    </source>
</evidence>
<dbReference type="GO" id="GO:1990189">
    <property type="term" value="F:protein N-terminal-serine acetyltransferase activity"/>
    <property type="evidence" value="ECO:0007669"/>
    <property type="project" value="TreeGrafter"/>
</dbReference>
<dbReference type="InterPro" id="IPR013078">
    <property type="entry name" value="His_Pase_superF_clade-1"/>
</dbReference>
<dbReference type="Gene3D" id="3.40.630.30">
    <property type="match status" value="1"/>
</dbReference>
<dbReference type="SMART" id="SM00855">
    <property type="entry name" value="PGAM"/>
    <property type="match status" value="1"/>
</dbReference>
<sequence length="360" mass="41823">MRNTTLLTRNFKMTPLTTDDEDKLYPLFSSRETMKYITPHPVRSKSEMRKTVERYLKPAQLCWIITKRDTEEFAGFFRFHKIHEFHRKAEMNAVISDKFQQTGVMSELMPELLAFAFNQLKLNRLVGDIFEENEGSRKLLEKFGFHLDGVLRHTDFDGERYHNTAVYSLLKEEYSARRTEEPFIYLVRHCETTGQKPDAPLTDQGALDAVKLGEFFKSRSIQRVITSPYKRAVDSIRPAASHIGFAIEKDDRLMERKLSGKNLDDWETWIRRSFDDPDLCLEGGESGNEAARRANEVIDELLSEGRGPTVVVTHGNLLSFLLRKWMPEFGYNDWKNLRNPDIFALRVSAGKVTADRLKWS</sequence>
<proteinExistence type="predicted"/>
<accession>A0A2W0HX07</accession>